<dbReference type="AlphaFoldDB" id="A0A9N9EUN0"/>
<feature type="non-terminal residue" evidence="1">
    <location>
        <position position="1"/>
    </location>
</feature>
<organism evidence="1 2">
    <name type="scientific">Funneliformis caledonium</name>
    <dbReference type="NCBI Taxonomy" id="1117310"/>
    <lineage>
        <taxon>Eukaryota</taxon>
        <taxon>Fungi</taxon>
        <taxon>Fungi incertae sedis</taxon>
        <taxon>Mucoromycota</taxon>
        <taxon>Glomeromycotina</taxon>
        <taxon>Glomeromycetes</taxon>
        <taxon>Glomerales</taxon>
        <taxon>Glomeraceae</taxon>
        <taxon>Funneliformis</taxon>
    </lineage>
</organism>
<gene>
    <name evidence="1" type="ORF">FCALED_LOCUS13226</name>
</gene>
<comment type="caution">
    <text evidence="1">The sequence shown here is derived from an EMBL/GenBank/DDBJ whole genome shotgun (WGS) entry which is preliminary data.</text>
</comment>
<accession>A0A9N9EUN0</accession>
<keyword evidence="2" id="KW-1185">Reference proteome</keyword>
<name>A0A9N9EUN0_9GLOM</name>
<sequence length="137" mass="15736">MNPIQPPRYANDVQSTLDILSFDNNAQIDDGVLSYETQLLYQQDGININNQTIVPLYSLRLLASSYNDHQARENMISPYANTFTFTQQNNSSSFPRVVDLVQESYTITEPSNEPKSRIKWTEKGVKSLFAYLNKHKQ</sequence>
<dbReference type="EMBL" id="CAJVPQ010007377">
    <property type="protein sequence ID" value="CAG8696080.1"/>
    <property type="molecule type" value="Genomic_DNA"/>
</dbReference>
<proteinExistence type="predicted"/>
<protein>
    <submittedName>
        <fullName evidence="1">12584_t:CDS:1</fullName>
    </submittedName>
</protein>
<evidence type="ECO:0000313" key="2">
    <source>
        <dbReference type="Proteomes" id="UP000789570"/>
    </source>
</evidence>
<reference evidence="1" key="1">
    <citation type="submission" date="2021-06" db="EMBL/GenBank/DDBJ databases">
        <authorList>
            <person name="Kallberg Y."/>
            <person name="Tangrot J."/>
            <person name="Rosling A."/>
        </authorList>
    </citation>
    <scope>NUCLEOTIDE SEQUENCE</scope>
    <source>
        <strain evidence="1">UK204</strain>
    </source>
</reference>
<evidence type="ECO:0000313" key="1">
    <source>
        <dbReference type="EMBL" id="CAG8696080.1"/>
    </source>
</evidence>
<dbReference type="Proteomes" id="UP000789570">
    <property type="component" value="Unassembled WGS sequence"/>
</dbReference>